<gene>
    <name evidence="6" type="ORF">GCM10010387_61810</name>
</gene>
<accession>A0A918QLS5</accession>
<evidence type="ECO:0000256" key="4">
    <source>
        <dbReference type="SAM" id="MobiDB-lite"/>
    </source>
</evidence>
<dbReference type="SUPFAM" id="SSF46785">
    <property type="entry name" value="Winged helix' DNA-binding domain"/>
    <property type="match status" value="1"/>
</dbReference>
<feature type="region of interest" description="Disordered" evidence="4">
    <location>
        <begin position="112"/>
        <end position="140"/>
    </location>
</feature>
<dbReference type="GO" id="GO:0003677">
    <property type="term" value="F:DNA binding"/>
    <property type="evidence" value="ECO:0007669"/>
    <property type="project" value="UniProtKB-KW"/>
</dbReference>
<reference evidence="6" key="2">
    <citation type="submission" date="2020-09" db="EMBL/GenBank/DDBJ databases">
        <authorList>
            <person name="Sun Q."/>
            <person name="Ohkuma M."/>
        </authorList>
    </citation>
    <scope>NUCLEOTIDE SEQUENCE</scope>
    <source>
        <strain evidence="6">JCM 4988</strain>
    </source>
</reference>
<dbReference type="Proteomes" id="UP000630936">
    <property type="component" value="Unassembled WGS sequence"/>
</dbReference>
<dbReference type="CDD" id="cd00090">
    <property type="entry name" value="HTH_ARSR"/>
    <property type="match status" value="1"/>
</dbReference>
<name>A0A918QLS5_9ACTN</name>
<evidence type="ECO:0000313" key="7">
    <source>
        <dbReference type="Proteomes" id="UP000630936"/>
    </source>
</evidence>
<dbReference type="Pfam" id="PF01638">
    <property type="entry name" value="HxlR"/>
    <property type="match status" value="1"/>
</dbReference>
<sequence length="140" mass="15712">MRSTVDDTPDYCAIEIAMEVLGGRWKLAILKQLLCGTQRFSELKRGMPRITARMLTRQLREMEADGLVERTVYREVPPRVEYALTETGRGLDSIAGMLDSWGRWYLDAHGRPPSALRPPVGQGSDQPAEKTGHLVEKTVS</sequence>
<comment type="caution">
    <text evidence="6">The sequence shown here is derived from an EMBL/GenBank/DDBJ whole genome shotgun (WGS) entry which is preliminary data.</text>
</comment>
<dbReference type="InterPro" id="IPR011991">
    <property type="entry name" value="ArsR-like_HTH"/>
</dbReference>
<keyword evidence="3" id="KW-0804">Transcription</keyword>
<keyword evidence="7" id="KW-1185">Reference proteome</keyword>
<dbReference type="AlphaFoldDB" id="A0A918QLS5"/>
<dbReference type="EMBL" id="BMWG01000029">
    <property type="protein sequence ID" value="GGZ59686.1"/>
    <property type="molecule type" value="Genomic_DNA"/>
</dbReference>
<dbReference type="InterPro" id="IPR036390">
    <property type="entry name" value="WH_DNA-bd_sf"/>
</dbReference>
<keyword evidence="2" id="KW-0238">DNA-binding</keyword>
<dbReference type="PANTHER" id="PTHR33204">
    <property type="entry name" value="TRANSCRIPTIONAL REGULATOR, MARR FAMILY"/>
    <property type="match status" value="1"/>
</dbReference>
<evidence type="ECO:0000256" key="3">
    <source>
        <dbReference type="ARBA" id="ARBA00023163"/>
    </source>
</evidence>
<dbReference type="PROSITE" id="PS51118">
    <property type="entry name" value="HTH_HXLR"/>
    <property type="match status" value="1"/>
</dbReference>
<evidence type="ECO:0000259" key="5">
    <source>
        <dbReference type="PROSITE" id="PS51118"/>
    </source>
</evidence>
<organism evidence="6 7">
    <name type="scientific">Streptomyces inusitatus</name>
    <dbReference type="NCBI Taxonomy" id="68221"/>
    <lineage>
        <taxon>Bacteria</taxon>
        <taxon>Bacillati</taxon>
        <taxon>Actinomycetota</taxon>
        <taxon>Actinomycetes</taxon>
        <taxon>Kitasatosporales</taxon>
        <taxon>Streptomycetaceae</taxon>
        <taxon>Streptomyces</taxon>
    </lineage>
</organism>
<dbReference type="InterPro" id="IPR002577">
    <property type="entry name" value="HTH_HxlR"/>
</dbReference>
<keyword evidence="1" id="KW-0805">Transcription regulation</keyword>
<reference evidence="6" key="1">
    <citation type="journal article" date="2014" name="Int. J. Syst. Evol. Microbiol.">
        <title>Complete genome sequence of Corynebacterium casei LMG S-19264T (=DSM 44701T), isolated from a smear-ripened cheese.</title>
        <authorList>
            <consortium name="US DOE Joint Genome Institute (JGI-PGF)"/>
            <person name="Walter F."/>
            <person name="Albersmeier A."/>
            <person name="Kalinowski J."/>
            <person name="Ruckert C."/>
        </authorList>
    </citation>
    <scope>NUCLEOTIDE SEQUENCE</scope>
    <source>
        <strain evidence="6">JCM 4988</strain>
    </source>
</reference>
<dbReference type="Gene3D" id="1.10.10.10">
    <property type="entry name" value="Winged helix-like DNA-binding domain superfamily/Winged helix DNA-binding domain"/>
    <property type="match status" value="1"/>
</dbReference>
<protein>
    <recommendedName>
        <fullName evidence="5">HTH hxlR-type domain-containing protein</fullName>
    </recommendedName>
</protein>
<feature type="domain" description="HTH hxlR-type" evidence="5">
    <location>
        <begin position="12"/>
        <end position="110"/>
    </location>
</feature>
<proteinExistence type="predicted"/>
<evidence type="ECO:0000256" key="1">
    <source>
        <dbReference type="ARBA" id="ARBA00023015"/>
    </source>
</evidence>
<evidence type="ECO:0000256" key="2">
    <source>
        <dbReference type="ARBA" id="ARBA00023125"/>
    </source>
</evidence>
<dbReference type="InterPro" id="IPR036388">
    <property type="entry name" value="WH-like_DNA-bd_sf"/>
</dbReference>
<feature type="compositionally biased region" description="Basic and acidic residues" evidence="4">
    <location>
        <begin position="127"/>
        <end position="140"/>
    </location>
</feature>
<dbReference type="RefSeq" id="WP_190126580.1">
    <property type="nucleotide sequence ID" value="NZ_BMWG01000029.1"/>
</dbReference>
<evidence type="ECO:0000313" key="6">
    <source>
        <dbReference type="EMBL" id="GGZ59686.1"/>
    </source>
</evidence>